<accession>A0ABU9LQA8</accession>
<dbReference type="PROSITE" id="PS52050">
    <property type="entry name" value="WYL"/>
    <property type="match status" value="1"/>
</dbReference>
<evidence type="ECO:0000259" key="1">
    <source>
        <dbReference type="Pfam" id="PF13280"/>
    </source>
</evidence>
<keyword evidence="3" id="KW-1185">Reference proteome</keyword>
<dbReference type="InterPro" id="IPR026881">
    <property type="entry name" value="WYL_dom"/>
</dbReference>
<proteinExistence type="predicted"/>
<feature type="domain" description="WYL" evidence="1">
    <location>
        <begin position="148"/>
        <end position="224"/>
    </location>
</feature>
<protein>
    <submittedName>
        <fullName evidence="2">WYL domain-containing protein</fullName>
    </submittedName>
</protein>
<dbReference type="EMBL" id="JBCEWA010000012">
    <property type="protein sequence ID" value="MEL5989395.1"/>
    <property type="molecule type" value="Genomic_DNA"/>
</dbReference>
<dbReference type="RefSeq" id="WP_342303162.1">
    <property type="nucleotide sequence ID" value="NZ_JBCEWA010000012.1"/>
</dbReference>
<organism evidence="2 3">
    <name type="scientific">Kurthia gibsonii</name>
    <dbReference type="NCBI Taxonomy" id="33946"/>
    <lineage>
        <taxon>Bacteria</taxon>
        <taxon>Bacillati</taxon>
        <taxon>Bacillota</taxon>
        <taxon>Bacilli</taxon>
        <taxon>Bacillales</taxon>
        <taxon>Caryophanaceae</taxon>
        <taxon>Kurthia</taxon>
    </lineage>
</organism>
<comment type="caution">
    <text evidence="2">The sequence shown here is derived from an EMBL/GenBank/DDBJ whole genome shotgun (WGS) entry which is preliminary data.</text>
</comment>
<dbReference type="Proteomes" id="UP001398420">
    <property type="component" value="Unassembled WGS sequence"/>
</dbReference>
<reference evidence="2 3" key="1">
    <citation type="submission" date="2024-04" db="EMBL/GenBank/DDBJ databases">
        <authorList>
            <person name="Wu Y.S."/>
            <person name="Zhang L."/>
        </authorList>
    </citation>
    <scope>NUCLEOTIDE SEQUENCE [LARGE SCALE GENOMIC DNA]</scope>
    <source>
        <strain evidence="2 3">KG-01</strain>
    </source>
</reference>
<dbReference type="Pfam" id="PF13280">
    <property type="entry name" value="WYL"/>
    <property type="match status" value="1"/>
</dbReference>
<evidence type="ECO:0000313" key="2">
    <source>
        <dbReference type="EMBL" id="MEL5989395.1"/>
    </source>
</evidence>
<name>A0ABU9LQA8_9BACL</name>
<gene>
    <name evidence="2" type="ORF">AAF454_13360</name>
</gene>
<evidence type="ECO:0000313" key="3">
    <source>
        <dbReference type="Proteomes" id="UP001398420"/>
    </source>
</evidence>
<sequence>MLPTKNKLFLTYYVLKQYSNKENPMNATEVAKKVQEVFELEKAPNRRTIYDHFEDLELISEVYEQTVSFRLVRTPNRKVYIESTISSGEAHLLSDAVATSRFIDLEQSRSLIQKLGIVVGQNLKNFFEPRLHFKATDKKEYNEQLFQNIDVLTEAIKKGKKVTLQYLKYDVNKQLVPSRPDENNGYKKIRPYYLIWQINKYYLMYYYDDSTSPRFMRVDKMRDVMTIDEAVGELKDIPNLSDYTRNQAYMFGGMPEYIRFRCKMYSIGQVIDFFGEDVTIKPIDEEYFQVEVYTSCESIKFWLMQYISSIDQIEPLKLAVEIEEMLEDGLRRNRVKQKETFL</sequence>